<evidence type="ECO:0000313" key="2">
    <source>
        <dbReference type="EMBL" id="TFY51266.1"/>
    </source>
</evidence>
<dbReference type="AlphaFoldDB" id="A0A4Y9XMF2"/>
<evidence type="ECO:0000256" key="1">
    <source>
        <dbReference type="SAM" id="MobiDB-lite"/>
    </source>
</evidence>
<dbReference type="EMBL" id="SEKV01001235">
    <property type="protein sequence ID" value="TFY51266.1"/>
    <property type="molecule type" value="Genomic_DNA"/>
</dbReference>
<organism evidence="2 3">
    <name type="scientific">Rhodofomes roseus</name>
    <dbReference type="NCBI Taxonomy" id="34475"/>
    <lineage>
        <taxon>Eukaryota</taxon>
        <taxon>Fungi</taxon>
        <taxon>Dikarya</taxon>
        <taxon>Basidiomycota</taxon>
        <taxon>Agaricomycotina</taxon>
        <taxon>Agaricomycetes</taxon>
        <taxon>Polyporales</taxon>
        <taxon>Rhodofomes</taxon>
    </lineage>
</organism>
<accession>A0A4Y9XMF2</accession>
<sequence length="248" mass="28127">MSEDTTQYLTPTYSLGARYDDPTVFKRLRIYDEDATIVDRCHKRYQAEQNDNLQRLLQVTGMSGSRTENSGGALGTKKRKREVEQKMYEPLQSIFTYLANVDGREGAKRGFIEAAQVPHAWGPPTAAKDAFTPGFPRLRPDFDLVNPGSSAHYWDRCVGFAEVKADQEEGNLPHDVNKTVKEVVLQCADYARIHLACRQFWVFSVVLMITAMDFRVAIVDHAGVLLSPRHSIIDEVLVVCLYLRCFSY</sequence>
<dbReference type="Proteomes" id="UP000298390">
    <property type="component" value="Unassembled WGS sequence"/>
</dbReference>
<evidence type="ECO:0000313" key="3">
    <source>
        <dbReference type="Proteomes" id="UP000298390"/>
    </source>
</evidence>
<name>A0A4Y9XMF2_9APHY</name>
<protein>
    <submittedName>
        <fullName evidence="2">Uncharacterized protein</fullName>
    </submittedName>
</protein>
<comment type="caution">
    <text evidence="2">The sequence shown here is derived from an EMBL/GenBank/DDBJ whole genome shotgun (WGS) entry which is preliminary data.</text>
</comment>
<gene>
    <name evidence="2" type="ORF">EVJ58_g10660</name>
</gene>
<feature type="region of interest" description="Disordered" evidence="1">
    <location>
        <begin position="61"/>
        <end position="81"/>
    </location>
</feature>
<feature type="compositionally biased region" description="Polar residues" evidence="1">
    <location>
        <begin position="61"/>
        <end position="70"/>
    </location>
</feature>
<proteinExistence type="predicted"/>
<dbReference type="STRING" id="34475.A0A4Y9XMF2"/>
<reference evidence="2 3" key="1">
    <citation type="submission" date="2019-01" db="EMBL/GenBank/DDBJ databases">
        <title>Genome sequencing of the rare red list fungi Fomitopsis rosea.</title>
        <authorList>
            <person name="Buettner E."/>
            <person name="Kellner H."/>
        </authorList>
    </citation>
    <scope>NUCLEOTIDE SEQUENCE [LARGE SCALE GENOMIC DNA]</scope>
    <source>
        <strain evidence="2 3">DSM 105464</strain>
    </source>
</reference>